<gene>
    <name evidence="2" type="ORF">MA20_45505</name>
</gene>
<dbReference type="EMBL" id="JRPN01000055">
    <property type="protein sequence ID" value="KGT73252.1"/>
    <property type="molecule type" value="Genomic_DNA"/>
</dbReference>
<proteinExistence type="predicted"/>
<feature type="compositionally biased region" description="Basic and acidic residues" evidence="1">
    <location>
        <begin position="59"/>
        <end position="68"/>
    </location>
</feature>
<evidence type="ECO:0000313" key="3">
    <source>
        <dbReference type="Proteomes" id="UP000030377"/>
    </source>
</evidence>
<protein>
    <submittedName>
        <fullName evidence="2">Uncharacterized protein</fullName>
    </submittedName>
</protein>
<comment type="caution">
    <text evidence="2">The sequence shown here is derived from an EMBL/GenBank/DDBJ whole genome shotgun (WGS) entry which is preliminary data.</text>
</comment>
<evidence type="ECO:0000256" key="1">
    <source>
        <dbReference type="SAM" id="MobiDB-lite"/>
    </source>
</evidence>
<accession>A0A0A3XFP4</accession>
<dbReference type="AlphaFoldDB" id="A0A0A3XFP4"/>
<organism evidence="2 3">
    <name type="scientific">Bradyrhizobium japonicum</name>
    <dbReference type="NCBI Taxonomy" id="375"/>
    <lineage>
        <taxon>Bacteria</taxon>
        <taxon>Pseudomonadati</taxon>
        <taxon>Pseudomonadota</taxon>
        <taxon>Alphaproteobacteria</taxon>
        <taxon>Hyphomicrobiales</taxon>
        <taxon>Nitrobacteraceae</taxon>
        <taxon>Bradyrhizobium</taxon>
    </lineage>
</organism>
<name>A0A0A3XFP4_BRAJP</name>
<feature type="region of interest" description="Disordered" evidence="1">
    <location>
        <begin position="57"/>
        <end position="77"/>
    </location>
</feature>
<evidence type="ECO:0000313" key="2">
    <source>
        <dbReference type="EMBL" id="KGT73252.1"/>
    </source>
</evidence>
<sequence length="77" mass="8529">MATFAALALVGNRWQLGASQLHDDGTKVADTHMMILHQAPHFSAPAKLGLARTKRKLRDARERREMKSRALVAGSYT</sequence>
<dbReference type="Proteomes" id="UP000030377">
    <property type="component" value="Unassembled WGS sequence"/>
</dbReference>
<reference evidence="2 3" key="1">
    <citation type="submission" date="2014-09" db="EMBL/GenBank/DDBJ databases">
        <title>Draft genome of Bradyrhizobium japonicum Is-34.</title>
        <authorList>
            <person name="Tsurumaru H."/>
            <person name="Yamakawa T."/>
            <person name="Hashimoto S."/>
            <person name="Okizaki K."/>
            <person name="Kanesaki Y."/>
            <person name="Yoshikawa H."/>
            <person name="Yajima S."/>
        </authorList>
    </citation>
    <scope>NUCLEOTIDE SEQUENCE [LARGE SCALE GENOMIC DNA]</scope>
    <source>
        <strain evidence="2 3">Is-34</strain>
    </source>
</reference>